<organism evidence="1 2">
    <name type="scientific">Candidatus Paracaedimonas acanthamoebae</name>
    <dbReference type="NCBI Taxonomy" id="244581"/>
    <lineage>
        <taxon>Bacteria</taxon>
        <taxon>Pseudomonadati</taxon>
        <taxon>Pseudomonadota</taxon>
        <taxon>Alphaproteobacteria</taxon>
        <taxon>Holosporales</taxon>
        <taxon>Caedimonadaceae</taxon>
        <taxon>Candidatus Paracaedimonas</taxon>
    </lineage>
</organism>
<dbReference type="EMBL" id="JAFKGL010000010">
    <property type="protein sequence ID" value="MBN9412441.1"/>
    <property type="molecule type" value="Genomic_DNA"/>
</dbReference>
<name>A0A8J7PZF8_9PROT</name>
<dbReference type="InterPro" id="IPR009367">
    <property type="entry name" value="Elm1-like"/>
</dbReference>
<evidence type="ECO:0000313" key="2">
    <source>
        <dbReference type="Proteomes" id="UP000664414"/>
    </source>
</evidence>
<gene>
    <name evidence="1" type="ORF">J0H12_00745</name>
</gene>
<accession>A0A8J7PZF8</accession>
<dbReference type="Pfam" id="PF06258">
    <property type="entry name" value="Mito_fiss_Elm1"/>
    <property type="match status" value="1"/>
</dbReference>
<dbReference type="PANTHER" id="PTHR33986">
    <property type="entry name" value="OS02G0535700 PROTEIN"/>
    <property type="match status" value="1"/>
</dbReference>
<evidence type="ECO:0000313" key="1">
    <source>
        <dbReference type="EMBL" id="MBN9412441.1"/>
    </source>
</evidence>
<reference evidence="1" key="1">
    <citation type="submission" date="2021-02" db="EMBL/GenBank/DDBJ databases">
        <title>Thiocyanate and organic carbon inputs drive convergent selection for specific autotrophic Afipia and Thiobacillus strains within complex microbiomes.</title>
        <authorList>
            <person name="Huddy R.J."/>
            <person name="Sachdeva R."/>
            <person name="Kadzinga F."/>
            <person name="Kantor R.S."/>
            <person name="Harrison S.T.L."/>
            <person name="Banfield J.F."/>
        </authorList>
    </citation>
    <scope>NUCLEOTIDE SEQUENCE</scope>
    <source>
        <strain evidence="1">SCN18_10_11_15_R4_P_38_20</strain>
    </source>
</reference>
<sequence>MKSCWVVADSGKIGTENQCIGLAEALGFSPIIKRIKPRGLWRFLPASCWFNPLEGLSSAHDRLAPPWPDVIIAGGRASVAPTAKIRQLTHGRTKVIQLQNPLVNPARFDAVIAPQHDNLTGENVIVTEGTLHRVTRERLAQEALKFKPLVTSLSKPLLVVLIGGSNRCYKVKPEHMRKMGERLKSLCQRENLGLAITISRRTEPENREALIKSLKDVSAAIWTGEGENPYFGFLGLADYILVTCDSVAMTSEACFTGKPVYSYFFEGGSSKFRRFHAYFQKKGYTKPFEDNISTWSYVPLNDLQVVETKLKKLLKINL</sequence>
<dbReference type="AlphaFoldDB" id="A0A8J7PZF8"/>
<protein>
    <submittedName>
        <fullName evidence="1">Mitochondrial fission ELM1 family protein</fullName>
    </submittedName>
</protein>
<comment type="caution">
    <text evidence="1">The sequence shown here is derived from an EMBL/GenBank/DDBJ whole genome shotgun (WGS) entry which is preliminary data.</text>
</comment>
<dbReference type="Proteomes" id="UP000664414">
    <property type="component" value="Unassembled WGS sequence"/>
</dbReference>
<proteinExistence type="predicted"/>
<dbReference type="PANTHER" id="PTHR33986:SF15">
    <property type="entry name" value="MITOCHONDRIAL FISSION PROTEIN ELM1"/>
    <property type="match status" value="1"/>
</dbReference>